<dbReference type="Proteomes" id="UP000011668">
    <property type="component" value="Unassembled WGS sequence"/>
</dbReference>
<dbReference type="AlphaFoldDB" id="L8WLB1"/>
<evidence type="ECO:0000313" key="2">
    <source>
        <dbReference type="Proteomes" id="UP000011668"/>
    </source>
</evidence>
<accession>L8WLB1</accession>
<name>L8WLB1_THACA</name>
<gene>
    <name evidence="1" type="ORF">AG1IA_08845</name>
</gene>
<proteinExistence type="predicted"/>
<protein>
    <submittedName>
        <fullName evidence="1">Uncharacterized protein</fullName>
    </submittedName>
</protein>
<organism evidence="1 2">
    <name type="scientific">Thanatephorus cucumeris (strain AG1-IA)</name>
    <name type="common">Rice sheath blight fungus</name>
    <name type="synonym">Rhizoctonia solani</name>
    <dbReference type="NCBI Taxonomy" id="983506"/>
    <lineage>
        <taxon>Eukaryota</taxon>
        <taxon>Fungi</taxon>
        <taxon>Dikarya</taxon>
        <taxon>Basidiomycota</taxon>
        <taxon>Agaricomycotina</taxon>
        <taxon>Agaricomycetes</taxon>
        <taxon>Cantharellales</taxon>
        <taxon>Ceratobasidiaceae</taxon>
        <taxon>Rhizoctonia</taxon>
        <taxon>Rhizoctonia solani AG-1</taxon>
    </lineage>
</organism>
<comment type="caution">
    <text evidence="1">The sequence shown here is derived from an EMBL/GenBank/DDBJ whole genome shotgun (WGS) entry which is preliminary data.</text>
</comment>
<sequence length="147" mass="16888">MTRSSRPTTTPELCQLMIALPRDNPDRAKRHFWDRRLQSICLDIRLNRGMVSLLQLSFIKGLEGTIVGVYQNLLVYFATAENMDGYADQLPVGLQSLHERSHALSAIVLVCSFVLRPAHRLFGIRRNLALLRRGRYAFVLERPRLDI</sequence>
<reference evidence="1 2" key="1">
    <citation type="journal article" date="2013" name="Nat. Commun.">
        <title>The evolution and pathogenic mechanisms of the rice sheath blight pathogen.</title>
        <authorList>
            <person name="Zheng A."/>
            <person name="Lin R."/>
            <person name="Xu L."/>
            <person name="Qin P."/>
            <person name="Tang C."/>
            <person name="Ai P."/>
            <person name="Zhang D."/>
            <person name="Liu Y."/>
            <person name="Sun Z."/>
            <person name="Feng H."/>
            <person name="Wang Y."/>
            <person name="Chen Y."/>
            <person name="Liang X."/>
            <person name="Fu R."/>
            <person name="Li Q."/>
            <person name="Zhang J."/>
            <person name="Yu X."/>
            <person name="Xie Z."/>
            <person name="Ding L."/>
            <person name="Guan P."/>
            <person name="Tang J."/>
            <person name="Liang Y."/>
            <person name="Wang S."/>
            <person name="Deng Q."/>
            <person name="Li S."/>
            <person name="Zhu J."/>
            <person name="Wang L."/>
            <person name="Liu H."/>
            <person name="Li P."/>
        </authorList>
    </citation>
    <scope>NUCLEOTIDE SEQUENCE [LARGE SCALE GENOMIC DNA]</scope>
    <source>
        <strain evidence="2">AG-1 IA</strain>
    </source>
</reference>
<dbReference type="EMBL" id="AFRT01002852">
    <property type="protein sequence ID" value="ELU37134.1"/>
    <property type="molecule type" value="Genomic_DNA"/>
</dbReference>
<dbReference type="HOGENOM" id="CLU_1769359_0_0_1"/>
<evidence type="ECO:0000313" key="1">
    <source>
        <dbReference type="EMBL" id="ELU37134.1"/>
    </source>
</evidence>
<keyword evidence="2" id="KW-1185">Reference proteome</keyword>